<keyword evidence="2" id="KW-0464">Manganese</keyword>
<keyword evidence="2" id="KW-0479">Metal-binding</keyword>
<gene>
    <name evidence="5" type="ORF">IMF26_02675</name>
</gene>
<dbReference type="NCBIfam" id="TIGR01891">
    <property type="entry name" value="amidohydrolases"/>
    <property type="match status" value="1"/>
</dbReference>
<dbReference type="PANTHER" id="PTHR11014">
    <property type="entry name" value="PEPTIDASE M20 FAMILY MEMBER"/>
    <property type="match status" value="1"/>
</dbReference>
<dbReference type="Gene3D" id="3.30.70.360">
    <property type="match status" value="1"/>
</dbReference>
<dbReference type="GO" id="GO:0050118">
    <property type="term" value="F:N-acetyldiaminopimelate deacetylase activity"/>
    <property type="evidence" value="ECO:0007669"/>
    <property type="project" value="UniProtKB-ARBA"/>
</dbReference>
<dbReference type="InterPro" id="IPR011650">
    <property type="entry name" value="Peptidase_M20_dimer"/>
</dbReference>
<reference evidence="5" key="2">
    <citation type="journal article" date="2023" name="Biology">
        <title>Prokaryotic Life Associated with Coal-Fire Gas Vents Revealed by Metagenomics.</title>
        <authorList>
            <person name="Kadnikov V.V."/>
            <person name="Mardanov A.V."/>
            <person name="Beletsky A.V."/>
            <person name="Karnachuk O.V."/>
            <person name="Ravin N.V."/>
        </authorList>
    </citation>
    <scope>NUCLEOTIDE SEQUENCE</scope>
    <source>
        <strain evidence="5">Bu02</strain>
    </source>
</reference>
<feature type="binding site" evidence="2">
    <location>
        <position position="393"/>
    </location>
    <ligand>
        <name>Mn(2+)</name>
        <dbReference type="ChEBI" id="CHEBI:29035"/>
        <label>2</label>
    </ligand>
</feature>
<dbReference type="InterPro" id="IPR017439">
    <property type="entry name" value="Amidohydrolase"/>
</dbReference>
<evidence type="ECO:0000313" key="5">
    <source>
        <dbReference type="EMBL" id="QUL98993.1"/>
    </source>
</evidence>
<name>A0AAT9LE49_9FIRM</name>
<dbReference type="InterPro" id="IPR036264">
    <property type="entry name" value="Bact_exopeptidase_dim_dom"/>
</dbReference>
<dbReference type="SUPFAM" id="SSF53187">
    <property type="entry name" value="Zn-dependent exopeptidases"/>
    <property type="match status" value="1"/>
</dbReference>
<dbReference type="PIRSF" id="PIRSF005962">
    <property type="entry name" value="Pept_M20D_amidohydro"/>
    <property type="match status" value="1"/>
</dbReference>
<feature type="domain" description="Peptidase M20 dimerisation" evidence="4">
    <location>
        <begin position="216"/>
        <end position="306"/>
    </location>
</feature>
<dbReference type="InterPro" id="IPR002933">
    <property type="entry name" value="Peptidase_M20"/>
</dbReference>
<dbReference type="SUPFAM" id="SSF55031">
    <property type="entry name" value="Bacterial exopeptidase dimerisation domain"/>
    <property type="match status" value="1"/>
</dbReference>
<dbReference type="AlphaFoldDB" id="A0AAT9LE49"/>
<dbReference type="GO" id="GO:0046872">
    <property type="term" value="F:metal ion binding"/>
    <property type="evidence" value="ECO:0007669"/>
    <property type="project" value="UniProtKB-KW"/>
</dbReference>
<dbReference type="KEGG" id="fcz:IMF26_02675"/>
<evidence type="ECO:0000259" key="4">
    <source>
        <dbReference type="Pfam" id="PF07687"/>
    </source>
</evidence>
<protein>
    <submittedName>
        <fullName evidence="5">Amidohydrolase</fullName>
    </submittedName>
</protein>
<dbReference type="PANTHER" id="PTHR11014:SF63">
    <property type="entry name" value="METALLOPEPTIDASE, PUTATIVE (AFU_ORTHOLOGUE AFUA_6G09600)-RELATED"/>
    <property type="match status" value="1"/>
</dbReference>
<dbReference type="Gene3D" id="3.40.630.10">
    <property type="entry name" value="Zn peptidases"/>
    <property type="match status" value="1"/>
</dbReference>
<dbReference type="Pfam" id="PF01546">
    <property type="entry name" value="Peptidase_M20"/>
    <property type="match status" value="1"/>
</dbReference>
<feature type="region of interest" description="Disordered" evidence="3">
    <location>
        <begin position="72"/>
        <end position="94"/>
    </location>
</feature>
<dbReference type="EMBL" id="CP062796">
    <property type="protein sequence ID" value="QUL98993.1"/>
    <property type="molecule type" value="Genomic_DNA"/>
</dbReference>
<keyword evidence="1" id="KW-0378">Hydrolase</keyword>
<reference evidence="5" key="1">
    <citation type="submission" date="2020-10" db="EMBL/GenBank/DDBJ databases">
        <authorList>
            <person name="Kadnikov V."/>
            <person name="Beletsky A.V."/>
            <person name="Mardanov A.V."/>
            <person name="Karnachuk O.V."/>
            <person name="Ravin N.V."/>
        </authorList>
    </citation>
    <scope>NUCLEOTIDE SEQUENCE</scope>
    <source>
        <strain evidence="5">Bu02</strain>
    </source>
</reference>
<comment type="cofactor">
    <cofactor evidence="2">
        <name>Mn(2+)</name>
        <dbReference type="ChEBI" id="CHEBI:29035"/>
    </cofactor>
    <text evidence="2">The Mn(2+) ion enhances activity.</text>
</comment>
<feature type="binding site" evidence="2">
    <location>
        <position position="165"/>
    </location>
    <ligand>
        <name>Mn(2+)</name>
        <dbReference type="ChEBI" id="CHEBI:29035"/>
        <label>2</label>
    </ligand>
</feature>
<evidence type="ECO:0000256" key="3">
    <source>
        <dbReference type="SAM" id="MobiDB-lite"/>
    </source>
</evidence>
<evidence type="ECO:0000256" key="2">
    <source>
        <dbReference type="PIRSR" id="PIRSR005962-1"/>
    </source>
</evidence>
<accession>A0AAT9LE49</accession>
<dbReference type="Pfam" id="PF07687">
    <property type="entry name" value="M20_dimer"/>
    <property type="match status" value="1"/>
</dbReference>
<feature type="binding site" evidence="2">
    <location>
        <position position="129"/>
    </location>
    <ligand>
        <name>Mn(2+)</name>
        <dbReference type="ChEBI" id="CHEBI:29035"/>
        <label>2</label>
    </ligand>
</feature>
<proteinExistence type="predicted"/>
<feature type="binding site" evidence="2">
    <location>
        <position position="131"/>
    </location>
    <ligand>
        <name>Mn(2+)</name>
        <dbReference type="ChEBI" id="CHEBI:29035"/>
        <label>2</label>
    </ligand>
</feature>
<organism evidence="5">
    <name type="scientific">Candidatus Fermentithermobacillus carboniphilus</name>
    <dbReference type="NCBI Taxonomy" id="3085328"/>
    <lineage>
        <taxon>Bacteria</taxon>
        <taxon>Bacillati</taxon>
        <taxon>Bacillota</taxon>
        <taxon>Candidatus Fermentithermobacillia</taxon>
        <taxon>Candidatus Fermentithermobacillales</taxon>
        <taxon>Candidatus Fermentithermobacillaceae</taxon>
        <taxon>Candidatus Fermentithermobacillus</taxon>
    </lineage>
</organism>
<evidence type="ECO:0000256" key="1">
    <source>
        <dbReference type="ARBA" id="ARBA00022801"/>
    </source>
</evidence>
<dbReference type="FunFam" id="3.30.70.360:FF:000001">
    <property type="entry name" value="N-acetyldiaminopimelate deacetylase"/>
    <property type="match status" value="1"/>
</dbReference>
<sequence>MTRPDPSTILERARSLQGQIISWRREIHQYPELGLETPKTAGLVARVLSALDIEVREKVGGWGVVGLLRGSRNGGAAQEDRDRSRGGPLGSEKPAERTIALRADMDALPVQEETGLPYASKIPGRMHACGHDGHVAMLLGAATLLSEMRDKFRGNVKFIFQPGEEGAGGARLMIEDGALENPKVDMILGAHLGVLWPIKSGQVGTRTGPTMAASDRFTITVHGKGGHGATPHLTVDPIVVASEIVLALQTIVSREVSPVAPAVLTVGVIEAGTANNVIPEDCVMKGTVRYLDKRLAEFIPRRIEEISMGIARAMRAEVEVDYRYGYPPVVNDPAVTEFLRKSAASIVGPENVVVLDEPTMGGEDMAYYLERVPGTFFAIGSGTPENGTAYPHHHPKFNIDEGVLHLGAAVFAEACLEFLCD</sequence>
<feature type="binding site" evidence="2">
    <location>
        <position position="191"/>
    </location>
    <ligand>
        <name>Mn(2+)</name>
        <dbReference type="ChEBI" id="CHEBI:29035"/>
        <label>2</label>
    </ligand>
</feature>
<dbReference type="GO" id="GO:0019877">
    <property type="term" value="P:diaminopimelate biosynthetic process"/>
    <property type="evidence" value="ECO:0007669"/>
    <property type="project" value="UniProtKB-ARBA"/>
</dbReference>